<accession>A0A0B6F3T1</accession>
<gene>
    <name evidence="1" type="ORF">CSING_11820</name>
</gene>
<evidence type="ECO:0000313" key="2">
    <source>
        <dbReference type="Proteomes" id="UP000031890"/>
    </source>
</evidence>
<protein>
    <recommendedName>
        <fullName evidence="3">PIN domain-containing protein</fullName>
    </recommendedName>
</protein>
<dbReference type="Proteomes" id="UP000031890">
    <property type="component" value="Chromosome"/>
</dbReference>
<name>A0A0B6F3T1_9CORY</name>
<dbReference type="RefSeq" id="WP_042532437.1">
    <property type="nucleotide sequence ID" value="NZ_CP010827.1"/>
</dbReference>
<dbReference type="HOGENOM" id="CLU_132620_0_0_11"/>
<dbReference type="STRING" id="161899.CSING_11820"/>
<evidence type="ECO:0008006" key="3">
    <source>
        <dbReference type="Google" id="ProtNLM"/>
    </source>
</evidence>
<proteinExistence type="predicted"/>
<dbReference type="EMBL" id="CP010827">
    <property type="protein sequence ID" value="AJI79859.1"/>
    <property type="molecule type" value="Genomic_DNA"/>
</dbReference>
<organism evidence="1 2">
    <name type="scientific">Corynebacterium singulare</name>
    <dbReference type="NCBI Taxonomy" id="161899"/>
    <lineage>
        <taxon>Bacteria</taxon>
        <taxon>Bacillati</taxon>
        <taxon>Actinomycetota</taxon>
        <taxon>Actinomycetes</taxon>
        <taxon>Mycobacteriales</taxon>
        <taxon>Corynebacteriaceae</taxon>
        <taxon>Corynebacterium</taxon>
    </lineage>
</organism>
<reference evidence="1 2" key="1">
    <citation type="journal article" date="2015" name="Genome Announc.">
        <title>Complete Genome Sequence and Annotation of Corynebacterium singulare DSM 44357, Isolated from a Human Semen Specimen.</title>
        <authorList>
            <person name="Merten M."/>
            <person name="Brinkrolf K."/>
            <person name="Albersmeier A."/>
            <person name="Kutter Y."/>
            <person name="Ruckert C."/>
            <person name="Tauch A."/>
        </authorList>
    </citation>
    <scope>NUCLEOTIDE SEQUENCE [LARGE SCALE GENOMIC DNA]</scope>
    <source>
        <strain evidence="1">IBS B52218</strain>
    </source>
</reference>
<dbReference type="OrthoDB" id="158697at2"/>
<dbReference type="AlphaFoldDB" id="A0A0B6F3T1"/>
<dbReference type="KEGG" id="csx:CSING_11820"/>
<evidence type="ECO:0000313" key="1">
    <source>
        <dbReference type="EMBL" id="AJI79859.1"/>
    </source>
</evidence>
<sequence length="153" mass="17858">MRVYFIDTSVLDNLLEIPKKCQDREQAKYDFSQRQSEDSRFILPITAVIETENHIAQLSDGRVRRDIAEKFSQMLELTAQQQAPWILHDFQWNKEFISELILQHRAGQTMVELMMQQVGGGDLCILTERELYRRATGITAEVWTYDTMLASNT</sequence>